<comment type="caution">
    <text evidence="3">The sequence shown here is derived from an EMBL/GenBank/DDBJ whole genome shotgun (WGS) entry which is preliminary data.</text>
</comment>
<gene>
    <name evidence="3" type="ORF">TeGR_g1195</name>
</gene>
<evidence type="ECO:0000256" key="1">
    <source>
        <dbReference type="SAM" id="MobiDB-lite"/>
    </source>
</evidence>
<feature type="non-terminal residue" evidence="3">
    <location>
        <position position="246"/>
    </location>
</feature>
<dbReference type="SUPFAM" id="SSF55658">
    <property type="entry name" value="L9 N-domain-like"/>
    <property type="match status" value="1"/>
</dbReference>
<reference evidence="3 4" key="1">
    <citation type="journal article" date="2023" name="Commun. Biol.">
        <title>Genome analysis of Parmales, the sister group of diatoms, reveals the evolutionary specialization of diatoms from phago-mixotrophs to photoautotrophs.</title>
        <authorList>
            <person name="Ban H."/>
            <person name="Sato S."/>
            <person name="Yoshikawa S."/>
            <person name="Yamada K."/>
            <person name="Nakamura Y."/>
            <person name="Ichinomiya M."/>
            <person name="Sato N."/>
            <person name="Blanc-Mathieu R."/>
            <person name="Endo H."/>
            <person name="Kuwata A."/>
            <person name="Ogata H."/>
        </authorList>
    </citation>
    <scope>NUCLEOTIDE SEQUENCE [LARGE SCALE GENOMIC DNA]</scope>
</reference>
<dbReference type="InterPro" id="IPR011320">
    <property type="entry name" value="RNase_H1_N"/>
</dbReference>
<organism evidence="3 4">
    <name type="scientific">Tetraparma gracilis</name>
    <dbReference type="NCBI Taxonomy" id="2962635"/>
    <lineage>
        <taxon>Eukaryota</taxon>
        <taxon>Sar</taxon>
        <taxon>Stramenopiles</taxon>
        <taxon>Ochrophyta</taxon>
        <taxon>Bolidophyceae</taxon>
        <taxon>Parmales</taxon>
        <taxon>Triparmaceae</taxon>
        <taxon>Tetraparma</taxon>
    </lineage>
</organism>
<proteinExistence type="predicted"/>
<dbReference type="Gene3D" id="3.40.970.10">
    <property type="entry name" value="Ribonuclease H1, N-terminal domain"/>
    <property type="match status" value="1"/>
</dbReference>
<name>A0ABQ6M6L0_9STRA</name>
<dbReference type="Proteomes" id="UP001165060">
    <property type="component" value="Unassembled WGS sequence"/>
</dbReference>
<dbReference type="InterPro" id="IPR037056">
    <property type="entry name" value="RNase_H1_N_sf"/>
</dbReference>
<dbReference type="Pfam" id="PF01693">
    <property type="entry name" value="Cauli_VI"/>
    <property type="match status" value="1"/>
</dbReference>
<keyword evidence="4" id="KW-1185">Reference proteome</keyword>
<dbReference type="EMBL" id="BRYB01003784">
    <property type="protein sequence ID" value="GMI20552.1"/>
    <property type="molecule type" value="Genomic_DNA"/>
</dbReference>
<evidence type="ECO:0000313" key="3">
    <source>
        <dbReference type="EMBL" id="GMI20552.1"/>
    </source>
</evidence>
<protein>
    <recommendedName>
        <fullName evidence="2">Ribonuclease H1 N-terminal domain-containing protein</fullName>
    </recommendedName>
</protein>
<accession>A0ABQ6M6L0</accession>
<dbReference type="InterPro" id="IPR009027">
    <property type="entry name" value="Ribosomal_bL9/RNase_H1_N"/>
</dbReference>
<feature type="region of interest" description="Disordered" evidence="1">
    <location>
        <begin position="150"/>
        <end position="246"/>
    </location>
</feature>
<evidence type="ECO:0000259" key="2">
    <source>
        <dbReference type="Pfam" id="PF01693"/>
    </source>
</evidence>
<feature type="compositionally biased region" description="Low complexity" evidence="1">
    <location>
        <begin position="157"/>
        <end position="178"/>
    </location>
</feature>
<feature type="domain" description="Ribonuclease H1 N-terminal" evidence="2">
    <location>
        <begin position="12"/>
        <end position="55"/>
    </location>
</feature>
<sequence length="246" mass="25645">MRGPVMPRKAGKFYAVRCGHAPGVYLTWPECEAQIRGFRKAQHKSFRTRGEAEAFVRGEEPKPAESGMDPGKLGVPALGVPWHGLPEVLVKQEGGDLPAVLAAHAVRDDDLIMRIVKRQVGVPTDPAAHTVIAGRLDDRAPDELARLPKQEAEEADGAPAPDAPADQAAAAAHAAPQPRSRRARRAVDYAALAGGDSDDDYAALAGGDSDDDYAALAGGDSDDDYAALAGGDSDDDYAPAAPAAPA</sequence>
<evidence type="ECO:0000313" key="4">
    <source>
        <dbReference type="Proteomes" id="UP001165060"/>
    </source>
</evidence>